<proteinExistence type="predicted"/>
<dbReference type="EMBL" id="JYDJ01003070">
    <property type="protein sequence ID" value="KRX29683.1"/>
    <property type="molecule type" value="Genomic_DNA"/>
</dbReference>
<dbReference type="Proteomes" id="UP000055048">
    <property type="component" value="Unassembled WGS sequence"/>
</dbReference>
<protein>
    <submittedName>
        <fullName evidence="1">Uncharacterized protein</fullName>
    </submittedName>
</protein>
<evidence type="ECO:0000313" key="2">
    <source>
        <dbReference type="Proteomes" id="UP000055048"/>
    </source>
</evidence>
<accession>A0A0V0STL1</accession>
<sequence length="60" mass="7070">MTVVRYHSFVDGQLLMENTELPKAFPKSASAHTFRNQLNLHIFRCTPKRVFRWYTVVSAE</sequence>
<gene>
    <name evidence="1" type="ORF">T05_7619</name>
</gene>
<reference evidence="1 2" key="1">
    <citation type="submission" date="2015-01" db="EMBL/GenBank/DDBJ databases">
        <title>Evolution of Trichinella species and genotypes.</title>
        <authorList>
            <person name="Korhonen P.K."/>
            <person name="Edoardo P."/>
            <person name="Giuseppe L.R."/>
            <person name="Gasser R.B."/>
        </authorList>
    </citation>
    <scope>NUCLEOTIDE SEQUENCE [LARGE SCALE GENOMIC DNA]</scope>
    <source>
        <strain evidence="1">ISS417</strain>
    </source>
</reference>
<organism evidence="1 2">
    <name type="scientific">Trichinella murrelli</name>
    <dbReference type="NCBI Taxonomy" id="144512"/>
    <lineage>
        <taxon>Eukaryota</taxon>
        <taxon>Metazoa</taxon>
        <taxon>Ecdysozoa</taxon>
        <taxon>Nematoda</taxon>
        <taxon>Enoplea</taxon>
        <taxon>Dorylaimia</taxon>
        <taxon>Trichinellida</taxon>
        <taxon>Trichinellidae</taxon>
        <taxon>Trichinella</taxon>
    </lineage>
</organism>
<dbReference type="AlphaFoldDB" id="A0A0V0STL1"/>
<keyword evidence="2" id="KW-1185">Reference proteome</keyword>
<comment type="caution">
    <text evidence="1">The sequence shown here is derived from an EMBL/GenBank/DDBJ whole genome shotgun (WGS) entry which is preliminary data.</text>
</comment>
<evidence type="ECO:0000313" key="1">
    <source>
        <dbReference type="EMBL" id="KRX29683.1"/>
    </source>
</evidence>
<name>A0A0V0STL1_9BILA</name>